<sequence>MRILRSLTVALLVTVGLLSSPAVVQASAKAAIPQNYIQNFSETINIGVIHNFDLNYTHGNYDTLLGPGHRTTEFWNNAEGFYIGPGWCARLYMFDPYENSWVYDWYINGPTIRSVVPNYSWGVAPVRCSS</sequence>
<evidence type="ECO:0000256" key="1">
    <source>
        <dbReference type="SAM" id="SignalP"/>
    </source>
</evidence>
<organism evidence="2 3">
    <name type="scientific">Asanoa hainanensis</name>
    <dbReference type="NCBI Taxonomy" id="560556"/>
    <lineage>
        <taxon>Bacteria</taxon>
        <taxon>Bacillati</taxon>
        <taxon>Actinomycetota</taxon>
        <taxon>Actinomycetes</taxon>
        <taxon>Micromonosporales</taxon>
        <taxon>Micromonosporaceae</taxon>
        <taxon>Asanoa</taxon>
    </lineage>
</organism>
<feature type="signal peptide" evidence="1">
    <location>
        <begin position="1"/>
        <end position="26"/>
    </location>
</feature>
<dbReference type="EMBL" id="FZPH01000007">
    <property type="protein sequence ID" value="SNT48981.1"/>
    <property type="molecule type" value="Genomic_DNA"/>
</dbReference>
<name>A0A239N1Y4_9ACTN</name>
<keyword evidence="1" id="KW-0732">Signal</keyword>
<proteinExistence type="predicted"/>
<dbReference type="OrthoDB" id="3405193at2"/>
<feature type="chain" id="PRO_5012331127" description="Beta/Gamma crystallin" evidence="1">
    <location>
        <begin position="27"/>
        <end position="130"/>
    </location>
</feature>
<gene>
    <name evidence="2" type="ORF">SAMN05421812_107160</name>
</gene>
<evidence type="ECO:0000313" key="3">
    <source>
        <dbReference type="Proteomes" id="UP000198362"/>
    </source>
</evidence>
<protein>
    <recommendedName>
        <fullName evidence="4">Beta/Gamma crystallin</fullName>
    </recommendedName>
</protein>
<reference evidence="2 3" key="1">
    <citation type="submission" date="2017-06" db="EMBL/GenBank/DDBJ databases">
        <authorList>
            <person name="Kim H.J."/>
            <person name="Triplett B.A."/>
        </authorList>
    </citation>
    <scope>NUCLEOTIDE SEQUENCE [LARGE SCALE GENOMIC DNA]</scope>
    <source>
        <strain evidence="2 3">CGMCC 4.5593</strain>
    </source>
</reference>
<accession>A0A239N1Y4</accession>
<dbReference type="AlphaFoldDB" id="A0A239N1Y4"/>
<evidence type="ECO:0008006" key="4">
    <source>
        <dbReference type="Google" id="ProtNLM"/>
    </source>
</evidence>
<keyword evidence="3" id="KW-1185">Reference proteome</keyword>
<evidence type="ECO:0000313" key="2">
    <source>
        <dbReference type="EMBL" id="SNT48981.1"/>
    </source>
</evidence>
<dbReference type="RefSeq" id="WP_089250705.1">
    <property type="nucleotide sequence ID" value="NZ_FZPH01000007.1"/>
</dbReference>
<dbReference type="Proteomes" id="UP000198362">
    <property type="component" value="Unassembled WGS sequence"/>
</dbReference>